<evidence type="ECO:0000256" key="4">
    <source>
        <dbReference type="ARBA" id="ARBA00022481"/>
    </source>
</evidence>
<feature type="region of interest" description="Disordered" evidence="10">
    <location>
        <begin position="182"/>
        <end position="217"/>
    </location>
</feature>
<dbReference type="AlphaFoldDB" id="A0A4E0R1X0"/>
<evidence type="ECO:0000256" key="1">
    <source>
        <dbReference type="ARBA" id="ARBA00004342"/>
    </source>
</evidence>
<evidence type="ECO:0000256" key="10">
    <source>
        <dbReference type="SAM" id="MobiDB-lite"/>
    </source>
</evidence>
<organism evidence="11 12">
    <name type="scientific">Fasciola hepatica</name>
    <name type="common">Liver fluke</name>
    <dbReference type="NCBI Taxonomy" id="6192"/>
    <lineage>
        <taxon>Eukaryota</taxon>
        <taxon>Metazoa</taxon>
        <taxon>Spiralia</taxon>
        <taxon>Lophotrochozoa</taxon>
        <taxon>Platyhelminthes</taxon>
        <taxon>Trematoda</taxon>
        <taxon>Digenea</taxon>
        <taxon>Plagiorchiida</taxon>
        <taxon>Echinostomata</taxon>
        <taxon>Echinostomatoidea</taxon>
        <taxon>Fasciolidae</taxon>
        <taxon>Fasciola</taxon>
    </lineage>
</organism>
<dbReference type="NCBIfam" id="TIGR00231">
    <property type="entry name" value="small_GTP"/>
    <property type="match status" value="1"/>
</dbReference>
<dbReference type="CDD" id="cd00157">
    <property type="entry name" value="Rho"/>
    <property type="match status" value="1"/>
</dbReference>
<dbReference type="SMART" id="SM00175">
    <property type="entry name" value="RAB"/>
    <property type="match status" value="1"/>
</dbReference>
<keyword evidence="8" id="KW-0449">Lipoprotein</keyword>
<keyword evidence="3" id="KW-1003">Cell membrane</keyword>
<keyword evidence="7" id="KW-0472">Membrane</keyword>
<dbReference type="Pfam" id="PF00071">
    <property type="entry name" value="Ras"/>
    <property type="match status" value="1"/>
</dbReference>
<dbReference type="PROSITE" id="PS51419">
    <property type="entry name" value="RAB"/>
    <property type="match status" value="1"/>
</dbReference>
<dbReference type="Gene3D" id="3.40.50.300">
    <property type="entry name" value="P-loop containing nucleotide triphosphate hydrolases"/>
    <property type="match status" value="1"/>
</dbReference>
<dbReference type="GO" id="GO:0005525">
    <property type="term" value="F:GTP binding"/>
    <property type="evidence" value="ECO:0007669"/>
    <property type="project" value="UniProtKB-KW"/>
</dbReference>
<dbReference type="SUPFAM" id="SSF52540">
    <property type="entry name" value="P-loop containing nucleoside triphosphate hydrolases"/>
    <property type="match status" value="1"/>
</dbReference>
<name>A0A4E0R1X0_FASHE</name>
<feature type="compositionally biased region" description="Basic residues" evidence="10">
    <location>
        <begin position="202"/>
        <end position="217"/>
    </location>
</feature>
<dbReference type="PRINTS" id="PR00449">
    <property type="entry name" value="RASTRNSFRMNG"/>
</dbReference>
<evidence type="ECO:0000256" key="6">
    <source>
        <dbReference type="ARBA" id="ARBA00023134"/>
    </source>
</evidence>
<dbReference type="EMBL" id="JXXN02003529">
    <property type="protein sequence ID" value="THD21443.1"/>
    <property type="molecule type" value="Genomic_DNA"/>
</dbReference>
<dbReference type="PROSITE" id="PS51420">
    <property type="entry name" value="RHO"/>
    <property type="match status" value="1"/>
</dbReference>
<accession>A0A4E0R1X0</accession>
<dbReference type="GO" id="GO:0007264">
    <property type="term" value="P:small GTPase-mediated signal transduction"/>
    <property type="evidence" value="ECO:0007669"/>
    <property type="project" value="InterPro"/>
</dbReference>
<dbReference type="FunFam" id="3.40.50.300:FF:000983">
    <property type="entry name" value="Rho family GTPase"/>
    <property type="match status" value="1"/>
</dbReference>
<evidence type="ECO:0000256" key="2">
    <source>
        <dbReference type="ARBA" id="ARBA00010142"/>
    </source>
</evidence>
<reference evidence="11" key="1">
    <citation type="submission" date="2019-03" db="EMBL/GenBank/DDBJ databases">
        <title>Improved annotation for the trematode Fasciola hepatica.</title>
        <authorList>
            <person name="Choi Y.-J."/>
            <person name="Martin J."/>
            <person name="Mitreva M."/>
        </authorList>
    </citation>
    <scope>NUCLEOTIDE SEQUENCE [LARGE SCALE GENOMIC DNA]</scope>
</reference>
<dbReference type="SMART" id="SM00174">
    <property type="entry name" value="RHO"/>
    <property type="match status" value="1"/>
</dbReference>
<evidence type="ECO:0000256" key="9">
    <source>
        <dbReference type="ARBA" id="ARBA00023289"/>
    </source>
</evidence>
<keyword evidence="5" id="KW-0547">Nucleotide-binding</keyword>
<dbReference type="SMART" id="SM00173">
    <property type="entry name" value="RAS"/>
    <property type="match status" value="1"/>
</dbReference>
<dbReference type="InterPro" id="IPR001806">
    <property type="entry name" value="Small_GTPase"/>
</dbReference>
<sequence>MGIKKNEMANNSINLVVVGDGAVGKTCLIESYVKHPFPETYIPTVFEKYTGSLIINGESVDLKIWDTAGQSDHHDIRGLTYSEVDAVILCFSVVHEISYENVRCKWSDELFQRLPKVPIVLVGTKTDLRERVIPGISRVISYDQGSRLAKRINADSYVECSSLANFNVKQVFDQAIKAALERRAETRSPSKRSPRKPEKSRSQSRHGRRKSAQHKVM</sequence>
<comment type="caution">
    <text evidence="11">The sequence shown here is derived from an EMBL/GenBank/DDBJ whole genome shotgun (WGS) entry which is preliminary data.</text>
</comment>
<dbReference type="InterPro" id="IPR005225">
    <property type="entry name" value="Small_GTP-bd"/>
</dbReference>
<evidence type="ECO:0000256" key="7">
    <source>
        <dbReference type="ARBA" id="ARBA00023136"/>
    </source>
</evidence>
<evidence type="ECO:0000256" key="3">
    <source>
        <dbReference type="ARBA" id="ARBA00022475"/>
    </source>
</evidence>
<comment type="subcellular location">
    <subcellularLocation>
        <location evidence="1">Cell membrane</location>
        <topology evidence="1">Lipid-anchor</topology>
        <orientation evidence="1">Cytoplasmic side</orientation>
    </subcellularLocation>
</comment>
<evidence type="ECO:0000256" key="5">
    <source>
        <dbReference type="ARBA" id="ARBA00022741"/>
    </source>
</evidence>
<evidence type="ECO:0000313" key="12">
    <source>
        <dbReference type="Proteomes" id="UP000230066"/>
    </source>
</evidence>
<protein>
    <submittedName>
        <fullName evidence="11">Rho GTP binding protein RhoG</fullName>
    </submittedName>
</protein>
<keyword evidence="6" id="KW-0342">GTP-binding</keyword>
<dbReference type="InterPro" id="IPR027417">
    <property type="entry name" value="P-loop_NTPase"/>
</dbReference>
<dbReference type="Proteomes" id="UP000230066">
    <property type="component" value="Unassembled WGS sequence"/>
</dbReference>
<evidence type="ECO:0000256" key="8">
    <source>
        <dbReference type="ARBA" id="ARBA00023288"/>
    </source>
</evidence>
<keyword evidence="9" id="KW-0636">Prenylation</keyword>
<keyword evidence="4" id="KW-0488">Methylation</keyword>
<keyword evidence="12" id="KW-1185">Reference proteome</keyword>
<dbReference type="PROSITE" id="PS51421">
    <property type="entry name" value="RAS"/>
    <property type="match status" value="1"/>
</dbReference>
<dbReference type="InterPro" id="IPR003578">
    <property type="entry name" value="Small_GTPase_Rho"/>
</dbReference>
<dbReference type="GO" id="GO:0005886">
    <property type="term" value="C:plasma membrane"/>
    <property type="evidence" value="ECO:0007669"/>
    <property type="project" value="UniProtKB-SubCell"/>
</dbReference>
<dbReference type="GO" id="GO:0003924">
    <property type="term" value="F:GTPase activity"/>
    <property type="evidence" value="ECO:0007669"/>
    <property type="project" value="InterPro"/>
</dbReference>
<evidence type="ECO:0000313" key="11">
    <source>
        <dbReference type="EMBL" id="THD21443.1"/>
    </source>
</evidence>
<comment type="similarity">
    <text evidence="2">Belongs to the small GTPase superfamily. Rho family.</text>
</comment>
<gene>
    <name evidence="11" type="ORF">D915_007859</name>
</gene>
<proteinExistence type="inferred from homology"/>
<dbReference type="PANTHER" id="PTHR24072">
    <property type="entry name" value="RHO FAMILY GTPASE"/>
    <property type="match status" value="1"/>
</dbReference>
<dbReference type="SMART" id="SM00176">
    <property type="entry name" value="RAN"/>
    <property type="match status" value="1"/>
</dbReference>